<sequence>HWFPKSTNSFIMENEVNGLADSFVARHTTDLALFLELLFRNQNGSRYDQGTGMGAEIAESWNAESLEFTNNSPLALVQEVARATIQMNRVMQEREQRELERAQLQMDQERRETEIRMRRNREMRERERREIRRSSGWRDWQKAVPEPWCSCSPDEFVGDTICGRCDRQRY</sequence>
<protein>
    <submittedName>
        <fullName evidence="1">Uncharacterized protein</fullName>
    </submittedName>
</protein>
<feature type="non-terminal residue" evidence="1">
    <location>
        <position position="170"/>
    </location>
</feature>
<name>A0A2B4R428_STYPI</name>
<gene>
    <name evidence="1" type="ORF">AWC38_SpisGene25339</name>
</gene>
<keyword evidence="2" id="KW-1185">Reference proteome</keyword>
<dbReference type="Proteomes" id="UP000225706">
    <property type="component" value="Unassembled WGS sequence"/>
</dbReference>
<reference evidence="2" key="1">
    <citation type="journal article" date="2017" name="bioRxiv">
        <title>Comparative analysis of the genomes of Stylophora pistillata and Acropora digitifera provides evidence for extensive differences between species of corals.</title>
        <authorList>
            <person name="Voolstra C.R."/>
            <person name="Li Y."/>
            <person name="Liew Y.J."/>
            <person name="Baumgarten S."/>
            <person name="Zoccola D."/>
            <person name="Flot J.-F."/>
            <person name="Tambutte S."/>
            <person name="Allemand D."/>
            <person name="Aranda M."/>
        </authorList>
    </citation>
    <scope>NUCLEOTIDE SEQUENCE [LARGE SCALE GENOMIC DNA]</scope>
</reference>
<proteinExistence type="predicted"/>
<dbReference type="EMBL" id="LSMT01003491">
    <property type="protein sequence ID" value="PFX11148.1"/>
    <property type="molecule type" value="Genomic_DNA"/>
</dbReference>
<evidence type="ECO:0000313" key="1">
    <source>
        <dbReference type="EMBL" id="PFX11148.1"/>
    </source>
</evidence>
<accession>A0A2B4R428</accession>
<dbReference type="OrthoDB" id="10591618at2759"/>
<feature type="non-terminal residue" evidence="1">
    <location>
        <position position="1"/>
    </location>
</feature>
<comment type="caution">
    <text evidence="1">The sequence shown here is derived from an EMBL/GenBank/DDBJ whole genome shotgun (WGS) entry which is preliminary data.</text>
</comment>
<organism evidence="1 2">
    <name type="scientific">Stylophora pistillata</name>
    <name type="common">Smooth cauliflower coral</name>
    <dbReference type="NCBI Taxonomy" id="50429"/>
    <lineage>
        <taxon>Eukaryota</taxon>
        <taxon>Metazoa</taxon>
        <taxon>Cnidaria</taxon>
        <taxon>Anthozoa</taxon>
        <taxon>Hexacorallia</taxon>
        <taxon>Scleractinia</taxon>
        <taxon>Astrocoeniina</taxon>
        <taxon>Pocilloporidae</taxon>
        <taxon>Stylophora</taxon>
    </lineage>
</organism>
<dbReference type="AlphaFoldDB" id="A0A2B4R428"/>
<evidence type="ECO:0000313" key="2">
    <source>
        <dbReference type="Proteomes" id="UP000225706"/>
    </source>
</evidence>